<dbReference type="InterPro" id="IPR015867">
    <property type="entry name" value="N-reg_PII/ATP_PRibTrfase_C"/>
</dbReference>
<evidence type="ECO:0000313" key="3">
    <source>
        <dbReference type="Proteomes" id="UP000663859"/>
    </source>
</evidence>
<dbReference type="SUPFAM" id="SSF54913">
    <property type="entry name" value="GlnB-like"/>
    <property type="match status" value="1"/>
</dbReference>
<gene>
    <name evidence="2" type="primary">cutA</name>
    <name evidence="2" type="ORF">MPNT_60036</name>
</gene>
<evidence type="ECO:0000256" key="1">
    <source>
        <dbReference type="ARBA" id="ARBA00010169"/>
    </source>
</evidence>
<dbReference type="Gene3D" id="3.30.70.120">
    <property type="match status" value="1"/>
</dbReference>
<reference evidence="2" key="1">
    <citation type="submission" date="2021-02" db="EMBL/GenBank/DDBJ databases">
        <authorList>
            <person name="Cremers G."/>
            <person name="Picone N."/>
        </authorList>
    </citation>
    <scope>NUCLEOTIDE SEQUENCE</scope>
    <source>
        <strain evidence="2">PQ17</strain>
    </source>
</reference>
<dbReference type="AlphaFoldDB" id="A0A8J2BS65"/>
<dbReference type="RefSeq" id="WP_174582413.1">
    <property type="nucleotide sequence ID" value="NZ_CAJNOB010000056.1"/>
</dbReference>
<accession>A0A8J2BS65</accession>
<dbReference type="GO" id="GO:0010038">
    <property type="term" value="P:response to metal ion"/>
    <property type="evidence" value="ECO:0007669"/>
    <property type="project" value="InterPro"/>
</dbReference>
<evidence type="ECO:0000313" key="2">
    <source>
        <dbReference type="EMBL" id="CAF0703579.1"/>
    </source>
</evidence>
<comment type="caution">
    <text evidence="2">The sequence shown here is derived from an EMBL/GenBank/DDBJ whole genome shotgun (WGS) entry which is preliminary data.</text>
</comment>
<sequence length="108" mass="12322">MKPLLVSVTTENVEQARRIAQVLVEERLAACVQVVPQIHSVYRWKGKAEEAGESLLLIKSSQELWESLQKRIRELHSYECPEVVALPVYAAEASYLNWWSHCLESSQG</sequence>
<protein>
    <submittedName>
        <fullName evidence="2">Divalent-cation tolerance protein CutA</fullName>
    </submittedName>
</protein>
<proteinExistence type="inferred from homology"/>
<dbReference type="GO" id="GO:0005507">
    <property type="term" value="F:copper ion binding"/>
    <property type="evidence" value="ECO:0007669"/>
    <property type="project" value="TreeGrafter"/>
</dbReference>
<dbReference type="EMBL" id="CAJNOB010000056">
    <property type="protein sequence ID" value="CAF0703579.1"/>
    <property type="molecule type" value="Genomic_DNA"/>
</dbReference>
<organism evidence="2 3">
    <name type="scientific">Candidatus Methylacidithermus pantelleriae</name>
    <dbReference type="NCBI Taxonomy" id="2744239"/>
    <lineage>
        <taxon>Bacteria</taxon>
        <taxon>Pseudomonadati</taxon>
        <taxon>Verrucomicrobiota</taxon>
        <taxon>Methylacidiphilae</taxon>
        <taxon>Methylacidiphilales</taxon>
        <taxon>Methylacidiphilaceae</taxon>
        <taxon>Candidatus Methylacidithermus</taxon>
    </lineage>
</organism>
<dbReference type="InterPro" id="IPR004323">
    <property type="entry name" value="Ion_tolerance_CutA"/>
</dbReference>
<dbReference type="Pfam" id="PF03091">
    <property type="entry name" value="CutA1"/>
    <property type="match status" value="1"/>
</dbReference>
<dbReference type="PANTHER" id="PTHR23419:SF8">
    <property type="entry name" value="FI09726P"/>
    <property type="match status" value="1"/>
</dbReference>
<comment type="similarity">
    <text evidence="1">Belongs to the CutA family.</text>
</comment>
<dbReference type="Proteomes" id="UP000663859">
    <property type="component" value="Unassembled WGS sequence"/>
</dbReference>
<dbReference type="InterPro" id="IPR011322">
    <property type="entry name" value="N-reg_PII-like_a/b"/>
</dbReference>
<dbReference type="PANTHER" id="PTHR23419">
    <property type="entry name" value="DIVALENT CATION TOLERANCE CUTA-RELATED"/>
    <property type="match status" value="1"/>
</dbReference>
<keyword evidence="3" id="KW-1185">Reference proteome</keyword>
<name>A0A8J2BS65_9BACT</name>